<evidence type="ECO:0000313" key="32">
    <source>
        <dbReference type="Proteomes" id="UP001066276"/>
    </source>
</evidence>
<evidence type="ECO:0000256" key="1">
    <source>
        <dbReference type="ARBA" id="ARBA00000061"/>
    </source>
</evidence>
<dbReference type="GO" id="GO:0006957">
    <property type="term" value="P:complement activation, alternative pathway"/>
    <property type="evidence" value="ECO:0007669"/>
    <property type="project" value="UniProtKB-KW"/>
</dbReference>
<evidence type="ECO:0000256" key="3">
    <source>
        <dbReference type="ARBA" id="ARBA00001946"/>
    </source>
</evidence>
<evidence type="ECO:0000259" key="29">
    <source>
        <dbReference type="PROSITE" id="PS50240"/>
    </source>
</evidence>
<gene>
    <name evidence="31" type="ORF">NDU88_001015</name>
</gene>
<feature type="active site" description="Charge relay system" evidence="26">
    <location>
        <position position="531"/>
    </location>
</feature>
<dbReference type="SMART" id="SM00032">
    <property type="entry name" value="CCP"/>
    <property type="match status" value="2"/>
</dbReference>
<dbReference type="PROSITE" id="PS50240">
    <property type="entry name" value="TRYPSIN_DOM"/>
    <property type="match status" value="1"/>
</dbReference>
<comment type="cofactor">
    <cofactor evidence="2">
        <name>Mn(2+)</name>
        <dbReference type="ChEBI" id="CHEBI:29035"/>
    </cofactor>
</comment>
<comment type="caution">
    <text evidence="31">The sequence shown here is derived from an EMBL/GenBank/DDBJ whole genome shotgun (WGS) entry which is preliminary data.</text>
</comment>
<comment type="function">
    <text evidence="21">Involved in proliferation and differentiation of preactivated B-lymphocytes, rapid spreading of peripheral blood monocytes, stimulation of lymphocyte blastogenesis and lysis of erythrocytes.</text>
</comment>
<evidence type="ECO:0000256" key="27">
    <source>
        <dbReference type="PROSITE-ProRule" id="PRU00302"/>
    </source>
</evidence>
<dbReference type="SMART" id="SM00020">
    <property type="entry name" value="Tryp_SPc"/>
    <property type="match status" value="1"/>
</dbReference>
<feature type="active site" description="Charge relay system" evidence="26">
    <location>
        <position position="713"/>
    </location>
</feature>
<comment type="function">
    <text evidence="23">Precursor of the catalytic component of the C3 and C5 convertase complexes of the alternative pathway of the complement system, a cascade of proteins that leads to phagocytosis and breakdown of pathogens and signaling that strengthens the adaptive immune system. The alternative complement pathway acts as an amplification loop that enhances other complement pathways (classical, lectin and GZMK) by promoting formation of additional C3 and C5 convertases. CFB is cleaved and activated by CFD to generate Ba and Bb chains; Bb chain constituting the catalytic component of the C3 and C5 convertases.</text>
</comment>
<dbReference type="Gene3D" id="2.10.70.10">
    <property type="entry name" value="Complement Module, domain 1"/>
    <property type="match status" value="3"/>
</dbReference>
<feature type="domain" description="Peptidase S1" evidence="29">
    <location>
        <begin position="483"/>
        <end position="771"/>
    </location>
</feature>
<evidence type="ECO:0000256" key="22">
    <source>
        <dbReference type="ARBA" id="ARBA00093402"/>
    </source>
</evidence>
<dbReference type="PANTHER" id="PTHR46393">
    <property type="entry name" value="SUSHI DOMAIN-CONTAINING PROTEIN"/>
    <property type="match status" value="1"/>
</dbReference>
<dbReference type="InterPro" id="IPR001254">
    <property type="entry name" value="Trypsin_dom"/>
</dbReference>
<comment type="function">
    <text evidence="22">Serine protease component of the complement C3 and C5 convertase complexes of the alternative complement pathway. Following cleavage and activation by factor D (CFD), forms the C3 convertase together with complement C3b. As part of the C3 convertase, cleaves and activates C3 into C3a anaphylatoxin and C3b opsonin, the next components of the complement pathways. When an additional complement C3b molecule binds to the C3 convertase, forms the C5 convertase, which cleaves and activates C5 into C5a anaphylatoxin and C5b component of the membrane attack complex.</text>
</comment>
<comment type="catalytic activity">
    <reaction evidence="1">
        <text>Cleavage of Arg-|-Ser bond in complement component C3 alpha-chain to yield C3a and C3b, and Arg-|-Xaa bond in complement component C5 alpha-chain to yield C5a and C5b.</text>
        <dbReference type="EC" id="3.4.21.47"/>
    </reaction>
</comment>
<keyword evidence="8" id="KW-0964">Secreted</keyword>
<dbReference type="PIRSF" id="PIRSF001154">
    <property type="entry name" value="Compl_C2_B"/>
    <property type="match status" value="1"/>
</dbReference>
<evidence type="ECO:0000256" key="24">
    <source>
        <dbReference type="ARBA" id="ARBA00093516"/>
    </source>
</evidence>
<dbReference type="InterPro" id="IPR009003">
    <property type="entry name" value="Peptidase_S1_PA"/>
</dbReference>
<sequence>MRIETCVVPAAKSFVLSDFGRCRRPSVEVAGYRRGAEGHPATPCSLTGIDIKGGNYTLFESQEGKQIKRLRYNCPEGMYPYPVFGRTCNQAGKWSTMKSPDGKTVERAICKEVRCPTPVDFEDGAYFPRQNVYRIGDTLQFECFEGYKLLNSANRTCLPNGKWSGETTICDDGSGDCPNPGQPIGSIKYGNQYRIEDKVRYECRKELSMFGSNERECLEGGMWSGSEPICRQCYTFDTAEEVASSFISSLSAAVEVADPDKVAEGTSTRKIHIEKDGDMNIYIILDASESVGIEAFEKAKDCIVSLIERVSTYDITPRYTIITYATETKTLVDLEDDAANDASKVIEKLQEFDYSEHEGKSGTNTRLAIEAVYNMMSLHSQRNAEKFKDIRHVIILMTDGKSNMGGDPKISMLRIHDFLRITEERKDYLDVYVFGLSEDVSDEEINGLASKKTNEVHVFKLRDIIDLQKTFDSMIDESSAMNMCGMAKEYDDAPSEEKNPWIVSISIIREGGVEKCKGAVLTPHFILTAAHCFNIDDQAHQIKVETNDRKRYKVINVISHPNYNVNAKKPKIAEFYDYDIALVEIGDMNKKPGGKEEKIEFSSKVRPICIPCTEGTTRALRKKVAQTTCDEHEATLLKWGLVEAMFITQEDNQLTRKDVTIKTGDQKPVCNRDALKAPLYADVKDVNEVVTDRFLCTGGTEPHVNAFTCKGDSGGPLVINHRQRYIQVGVISWGVTNLCLNNIRQPFAKAESRDFHTNLFKVLPWLESKLKEDGLGFLPLP</sequence>
<dbReference type="GO" id="GO:0009617">
    <property type="term" value="P:response to bacterium"/>
    <property type="evidence" value="ECO:0007669"/>
    <property type="project" value="TreeGrafter"/>
</dbReference>
<name>A0AAV7Q2T7_PLEWA</name>
<dbReference type="EC" id="3.4.21.47" evidence="6"/>
<dbReference type="InterPro" id="IPR018114">
    <property type="entry name" value="TRYPSIN_HIS"/>
</dbReference>
<feature type="domain" description="Sushi" evidence="30">
    <location>
        <begin position="175"/>
        <end position="232"/>
    </location>
</feature>
<keyword evidence="14" id="KW-0378">Hydrolase</keyword>
<dbReference type="InterPro" id="IPR036465">
    <property type="entry name" value="vWFA_dom_sf"/>
</dbReference>
<evidence type="ECO:0000256" key="8">
    <source>
        <dbReference type="ARBA" id="ARBA00022525"/>
    </source>
</evidence>
<keyword evidence="18" id="KW-0179">Complement alternate pathway</keyword>
<accession>A0AAV7Q2T7</accession>
<evidence type="ECO:0000256" key="13">
    <source>
        <dbReference type="ARBA" id="ARBA00022737"/>
    </source>
</evidence>
<evidence type="ECO:0000256" key="11">
    <source>
        <dbReference type="ARBA" id="ARBA00022670"/>
    </source>
</evidence>
<evidence type="ECO:0000256" key="23">
    <source>
        <dbReference type="ARBA" id="ARBA00093434"/>
    </source>
</evidence>
<keyword evidence="11" id="KW-0645">Protease</keyword>
<dbReference type="PROSITE" id="PS00134">
    <property type="entry name" value="TRYPSIN_HIS"/>
    <property type="match status" value="1"/>
</dbReference>
<feature type="active site" description="Charge relay system" evidence="26">
    <location>
        <position position="579"/>
    </location>
</feature>
<evidence type="ECO:0000256" key="10">
    <source>
        <dbReference type="ARBA" id="ARBA00022659"/>
    </source>
</evidence>
<evidence type="ECO:0000259" key="30">
    <source>
        <dbReference type="PROSITE" id="PS50923"/>
    </source>
</evidence>
<keyword evidence="16" id="KW-0391">Immunity</keyword>
<evidence type="ECO:0000256" key="21">
    <source>
        <dbReference type="ARBA" id="ARBA00093327"/>
    </source>
</evidence>
<dbReference type="PANTHER" id="PTHR46393:SF1">
    <property type="entry name" value="COMPLEMENT FACTOR B"/>
    <property type="match status" value="1"/>
</dbReference>
<dbReference type="GO" id="GO:0070062">
    <property type="term" value="C:extracellular exosome"/>
    <property type="evidence" value="ECO:0007669"/>
    <property type="project" value="TreeGrafter"/>
</dbReference>
<dbReference type="InterPro" id="IPR001314">
    <property type="entry name" value="Peptidase_S1A"/>
</dbReference>
<evidence type="ECO:0000256" key="9">
    <source>
        <dbReference type="ARBA" id="ARBA00022588"/>
    </source>
</evidence>
<dbReference type="CDD" id="cd00190">
    <property type="entry name" value="Tryp_SPc"/>
    <property type="match status" value="1"/>
</dbReference>
<dbReference type="SUPFAM" id="SSF57535">
    <property type="entry name" value="Complement control module/SCR domain"/>
    <property type="match status" value="2"/>
</dbReference>
<organism evidence="31 32">
    <name type="scientific">Pleurodeles waltl</name>
    <name type="common">Iberian ribbed newt</name>
    <dbReference type="NCBI Taxonomy" id="8319"/>
    <lineage>
        <taxon>Eukaryota</taxon>
        <taxon>Metazoa</taxon>
        <taxon>Chordata</taxon>
        <taxon>Craniata</taxon>
        <taxon>Vertebrata</taxon>
        <taxon>Euteleostomi</taxon>
        <taxon>Amphibia</taxon>
        <taxon>Batrachia</taxon>
        <taxon>Caudata</taxon>
        <taxon>Salamandroidea</taxon>
        <taxon>Salamandridae</taxon>
        <taxon>Pleurodelinae</taxon>
        <taxon>Pleurodeles</taxon>
    </lineage>
</organism>
<feature type="domain" description="Sushi" evidence="30">
    <location>
        <begin position="113"/>
        <end position="172"/>
    </location>
</feature>
<keyword evidence="9" id="KW-0399">Innate immunity</keyword>
<feature type="domain" description="VWFA" evidence="28">
    <location>
        <begin position="280"/>
        <end position="474"/>
    </location>
</feature>
<dbReference type="Pfam" id="PF00089">
    <property type="entry name" value="Trypsin"/>
    <property type="match status" value="1"/>
</dbReference>
<dbReference type="SMART" id="SM00327">
    <property type="entry name" value="VWA"/>
    <property type="match status" value="1"/>
</dbReference>
<dbReference type="InterPro" id="IPR035976">
    <property type="entry name" value="Sushi/SCR/CCP_sf"/>
</dbReference>
<comment type="subunit">
    <text evidence="24">Monomer. Interacts with complement C3b; this interaction is dependent on the presence of Mg(2+).</text>
</comment>
<evidence type="ECO:0000256" key="25">
    <source>
        <dbReference type="ARBA" id="ARBA00093582"/>
    </source>
</evidence>
<evidence type="ECO:0000259" key="28">
    <source>
        <dbReference type="PROSITE" id="PS50234"/>
    </source>
</evidence>
<evidence type="ECO:0000256" key="7">
    <source>
        <dbReference type="ARBA" id="ARBA00018671"/>
    </source>
</evidence>
<evidence type="ECO:0000256" key="14">
    <source>
        <dbReference type="ARBA" id="ARBA00022801"/>
    </source>
</evidence>
<evidence type="ECO:0000256" key="6">
    <source>
        <dbReference type="ARBA" id="ARBA00011934"/>
    </source>
</evidence>
<dbReference type="FunFam" id="2.10.70.10:FF:000019">
    <property type="entry name" value="Complement factor b,-like"/>
    <property type="match status" value="1"/>
</dbReference>
<feature type="disulfide bond" evidence="27">
    <location>
        <begin position="143"/>
        <end position="170"/>
    </location>
</feature>
<dbReference type="GO" id="GO:0004252">
    <property type="term" value="F:serine-type endopeptidase activity"/>
    <property type="evidence" value="ECO:0007669"/>
    <property type="project" value="UniProtKB-EC"/>
</dbReference>
<evidence type="ECO:0000256" key="17">
    <source>
        <dbReference type="ARBA" id="ARBA00023157"/>
    </source>
</evidence>
<dbReference type="Gene3D" id="3.40.50.410">
    <property type="entry name" value="von Willebrand factor, type A domain"/>
    <property type="match status" value="1"/>
</dbReference>
<evidence type="ECO:0000313" key="31">
    <source>
        <dbReference type="EMBL" id="KAJ1134564.1"/>
    </source>
</evidence>
<dbReference type="EMBL" id="JANPWB010000010">
    <property type="protein sequence ID" value="KAJ1134564.1"/>
    <property type="molecule type" value="Genomic_DNA"/>
</dbReference>
<dbReference type="InterPro" id="IPR000436">
    <property type="entry name" value="Sushi_SCR_CCP_dom"/>
</dbReference>
<evidence type="ECO:0000256" key="5">
    <source>
        <dbReference type="ARBA" id="ARBA00004613"/>
    </source>
</evidence>
<dbReference type="SUPFAM" id="SSF53300">
    <property type="entry name" value="vWA-like"/>
    <property type="match status" value="1"/>
</dbReference>
<dbReference type="CDD" id="cd00033">
    <property type="entry name" value="CCP"/>
    <property type="match status" value="2"/>
</dbReference>
<dbReference type="PRINTS" id="PR00722">
    <property type="entry name" value="CHYMOTRYPSIN"/>
</dbReference>
<evidence type="ECO:0000256" key="18">
    <source>
        <dbReference type="ARBA" id="ARBA00023162"/>
    </source>
</evidence>
<dbReference type="GO" id="GO:0006508">
    <property type="term" value="P:proteolysis"/>
    <property type="evidence" value="ECO:0007669"/>
    <property type="project" value="UniProtKB-KW"/>
</dbReference>
<comment type="subcellular location">
    <subcellularLocation>
        <location evidence="4">Cell surface</location>
    </subcellularLocation>
    <subcellularLocation>
        <location evidence="5">Secreted</location>
    </subcellularLocation>
</comment>
<evidence type="ECO:0000256" key="4">
    <source>
        <dbReference type="ARBA" id="ARBA00004241"/>
    </source>
</evidence>
<evidence type="ECO:0000256" key="26">
    <source>
        <dbReference type="PIRSR" id="PIRSR001154-1"/>
    </source>
</evidence>
<evidence type="ECO:0000256" key="2">
    <source>
        <dbReference type="ARBA" id="ARBA00001936"/>
    </source>
</evidence>
<keyword evidence="17 27" id="KW-1015">Disulfide bond</keyword>
<dbReference type="InterPro" id="IPR043504">
    <property type="entry name" value="Peptidase_S1_PA_chymotrypsin"/>
</dbReference>
<keyword evidence="10 27" id="KW-0768">Sushi</keyword>
<proteinExistence type="predicted"/>
<dbReference type="InterPro" id="IPR002035">
    <property type="entry name" value="VWF_A"/>
</dbReference>
<dbReference type="InterPro" id="IPR011360">
    <property type="entry name" value="Compl_C2_B"/>
</dbReference>
<evidence type="ECO:0000256" key="19">
    <source>
        <dbReference type="ARBA" id="ARBA00023180"/>
    </source>
</evidence>
<keyword evidence="19" id="KW-0325">Glycoprotein</keyword>
<keyword evidence="12" id="KW-0732">Signal</keyword>
<reference evidence="31" key="1">
    <citation type="journal article" date="2022" name="bioRxiv">
        <title>Sequencing and chromosome-scale assembly of the giantPleurodeles waltlgenome.</title>
        <authorList>
            <person name="Brown T."/>
            <person name="Elewa A."/>
            <person name="Iarovenko S."/>
            <person name="Subramanian E."/>
            <person name="Araus A.J."/>
            <person name="Petzold A."/>
            <person name="Susuki M."/>
            <person name="Suzuki K.-i.T."/>
            <person name="Hayashi T."/>
            <person name="Toyoda A."/>
            <person name="Oliveira C."/>
            <person name="Osipova E."/>
            <person name="Leigh N.D."/>
            <person name="Simon A."/>
            <person name="Yun M.H."/>
        </authorList>
    </citation>
    <scope>NUCLEOTIDE SEQUENCE</scope>
    <source>
        <strain evidence="31">20211129_DDA</strain>
        <tissue evidence="31">Liver</tissue>
    </source>
</reference>
<dbReference type="AlphaFoldDB" id="A0AAV7Q2T7"/>
<evidence type="ECO:0000256" key="20">
    <source>
        <dbReference type="ARBA" id="ARBA00029636"/>
    </source>
</evidence>
<evidence type="ECO:0000256" key="16">
    <source>
        <dbReference type="ARBA" id="ARBA00022859"/>
    </source>
</evidence>
<dbReference type="Proteomes" id="UP001066276">
    <property type="component" value="Chromosome 6"/>
</dbReference>
<evidence type="ECO:0000256" key="15">
    <source>
        <dbReference type="ARBA" id="ARBA00022825"/>
    </source>
</evidence>
<comment type="caution">
    <text evidence="27">Lacks conserved residue(s) required for the propagation of feature annotation.</text>
</comment>
<dbReference type="PROSITE" id="PS50923">
    <property type="entry name" value="SUSHI"/>
    <property type="match status" value="2"/>
</dbReference>
<keyword evidence="15" id="KW-0720">Serine protease</keyword>
<evidence type="ECO:0000256" key="12">
    <source>
        <dbReference type="ARBA" id="ARBA00022729"/>
    </source>
</evidence>
<dbReference type="GO" id="GO:0009986">
    <property type="term" value="C:cell surface"/>
    <property type="evidence" value="ECO:0007669"/>
    <property type="project" value="UniProtKB-SubCell"/>
</dbReference>
<dbReference type="Pfam" id="PF00092">
    <property type="entry name" value="VWA"/>
    <property type="match status" value="1"/>
</dbReference>
<comment type="cofactor">
    <cofactor evidence="3">
        <name>Mg(2+)</name>
        <dbReference type="ChEBI" id="CHEBI:18420"/>
    </cofactor>
</comment>
<protein>
    <recommendedName>
        <fullName evidence="7">Complement factor B</fullName>
        <ecNumber evidence="6">3.4.21.47</ecNumber>
    </recommendedName>
    <alternativeName>
        <fullName evidence="20">C3/C5 convertase</fullName>
    </alternativeName>
</protein>
<dbReference type="PROSITE" id="PS50234">
    <property type="entry name" value="VWFA"/>
    <property type="match status" value="1"/>
</dbReference>
<dbReference type="SUPFAM" id="SSF50494">
    <property type="entry name" value="Trypsin-like serine proteases"/>
    <property type="match status" value="1"/>
</dbReference>
<comment type="subunit">
    <text evidence="25">Catalytic component of the C3 convertase of the alternative complement pathway, also named C3bBb, composed of complement factor B Bb and complement C3b. Catalytic component of the C5 convertase of the alternative complement pathway, also named C3bBb3b, composed of complement factor B Bb and additional molecules of complement C3b. Interacts to CFP; this interaction contributes to the stabilization of the active C3-convertase enzyme complex.</text>
</comment>
<dbReference type="Gene3D" id="2.40.10.10">
    <property type="entry name" value="Trypsin-like serine proteases"/>
    <property type="match status" value="2"/>
</dbReference>
<dbReference type="Pfam" id="PF00084">
    <property type="entry name" value="Sushi"/>
    <property type="match status" value="2"/>
</dbReference>
<keyword evidence="13" id="KW-0677">Repeat</keyword>
<keyword evidence="32" id="KW-1185">Reference proteome</keyword>
<feature type="disulfide bond" evidence="27">
    <location>
        <begin position="203"/>
        <end position="230"/>
    </location>
</feature>